<organism evidence="1 2">
    <name type="scientific">Cetobacterium somerae ATCC BAA-474</name>
    <dbReference type="NCBI Taxonomy" id="1319815"/>
    <lineage>
        <taxon>Bacteria</taxon>
        <taxon>Fusobacteriati</taxon>
        <taxon>Fusobacteriota</taxon>
        <taxon>Fusobacteriia</taxon>
        <taxon>Fusobacteriales</taxon>
        <taxon>Fusobacteriaceae</taxon>
        <taxon>Cetobacterium</taxon>
    </lineage>
</organism>
<dbReference type="AlphaFoldDB" id="U7VFC9"/>
<reference evidence="1 2" key="1">
    <citation type="submission" date="2013-08" db="EMBL/GenBank/DDBJ databases">
        <authorList>
            <person name="Weinstock G."/>
            <person name="Sodergren E."/>
            <person name="Wylie T."/>
            <person name="Fulton L."/>
            <person name="Fulton R."/>
            <person name="Fronick C."/>
            <person name="O'Laughlin M."/>
            <person name="Godfrey J."/>
            <person name="Miner T."/>
            <person name="Herter B."/>
            <person name="Appelbaum E."/>
            <person name="Cordes M."/>
            <person name="Lek S."/>
            <person name="Wollam A."/>
            <person name="Pepin K.H."/>
            <person name="Palsikar V.B."/>
            <person name="Mitreva M."/>
            <person name="Wilson R.K."/>
        </authorList>
    </citation>
    <scope>NUCLEOTIDE SEQUENCE [LARGE SCALE GENOMIC DNA]</scope>
    <source>
        <strain evidence="1 2">ATCC BAA-474</strain>
    </source>
</reference>
<evidence type="ECO:0000313" key="2">
    <source>
        <dbReference type="Proteomes" id="UP000017081"/>
    </source>
</evidence>
<dbReference type="EMBL" id="AXZF01000019">
    <property type="protein sequence ID" value="ERT69533.1"/>
    <property type="molecule type" value="Genomic_DNA"/>
</dbReference>
<dbReference type="eggNOG" id="COG3721">
    <property type="taxonomic scope" value="Bacteria"/>
</dbReference>
<accession>U7VFC9</accession>
<dbReference type="STRING" id="1319815.HMPREF0202_00561"/>
<dbReference type="Gene3D" id="3.40.1570.10">
    <property type="entry name" value="HemS/ChuS/ChuX like domains"/>
    <property type="match status" value="1"/>
</dbReference>
<dbReference type="InterPro" id="IPR010413">
    <property type="entry name" value="HutX-like"/>
</dbReference>
<name>U7VFC9_9FUSO</name>
<evidence type="ECO:0000313" key="1">
    <source>
        <dbReference type="EMBL" id="ERT69533.1"/>
    </source>
</evidence>
<protein>
    <recommendedName>
        <fullName evidence="3">Heme utilization cystosolic carrier protein HutX</fullName>
    </recommendedName>
</protein>
<dbReference type="HOGENOM" id="CLU_106714_0_0_0"/>
<dbReference type="Proteomes" id="UP000017081">
    <property type="component" value="Unassembled WGS sequence"/>
</dbReference>
<dbReference type="NCBIfam" id="TIGR04108">
    <property type="entry name" value="HutX"/>
    <property type="match status" value="1"/>
</dbReference>
<proteinExistence type="predicted"/>
<evidence type="ECO:0008006" key="3">
    <source>
        <dbReference type="Google" id="ProtNLM"/>
    </source>
</evidence>
<comment type="caution">
    <text evidence="1">The sequence shown here is derived from an EMBL/GenBank/DDBJ whole genome shotgun (WGS) entry which is preliminary data.</text>
</comment>
<sequence length="156" mass="18168">MKNKINEILVNDEKASLNKIAKELDISMIEVLREAPTVKKYDIEKIDDLFDILRGWEKVFLLVITPSFVLEIQDKFPKGFYAHGFLNFHDKNSTIGGHLSVGKIKEIFLVKDIMFGRESYSIKFFGEDEKEIFAVYVPRNEKKELIEECLESFKSL</sequence>
<keyword evidence="2" id="KW-1185">Reference proteome</keyword>
<dbReference type="PATRIC" id="fig|1319815.3.peg.537"/>
<dbReference type="Pfam" id="PF06228">
    <property type="entry name" value="ChuX_HutX"/>
    <property type="match status" value="1"/>
</dbReference>
<dbReference type="SUPFAM" id="SSF144064">
    <property type="entry name" value="Heme iron utilization protein-like"/>
    <property type="match status" value="1"/>
</dbReference>
<dbReference type="InterPro" id="IPR053733">
    <property type="entry name" value="Heme_Transport_Util_sf"/>
</dbReference>
<gene>
    <name evidence="1" type="ORF">HMPREF0202_00561</name>
</gene>
<dbReference type="RefSeq" id="WP_023050108.1">
    <property type="nucleotide sequence ID" value="NZ_CP173065.2"/>
</dbReference>